<accession>A0ABV9MQX4</accession>
<dbReference type="InterPro" id="IPR018966">
    <property type="entry name" value="VTC_domain"/>
</dbReference>
<name>A0ABV9MQX4_9ENTE</name>
<gene>
    <name evidence="2" type="ORF">ACFO5I_01245</name>
</gene>
<dbReference type="RefSeq" id="WP_204653768.1">
    <property type="nucleotide sequence ID" value="NZ_JAFBFD010000013.1"/>
</dbReference>
<dbReference type="Gene3D" id="3.20.100.30">
    <property type="entry name" value="VTC, catalytic tunnel domain"/>
    <property type="match status" value="1"/>
</dbReference>
<dbReference type="Proteomes" id="UP001595969">
    <property type="component" value="Unassembled WGS sequence"/>
</dbReference>
<comment type="caution">
    <text evidence="2">The sequence shown here is derived from an EMBL/GenBank/DDBJ whole genome shotgun (WGS) entry which is preliminary data.</text>
</comment>
<dbReference type="Pfam" id="PF09359">
    <property type="entry name" value="VTC"/>
    <property type="match status" value="1"/>
</dbReference>
<evidence type="ECO:0000259" key="1">
    <source>
        <dbReference type="Pfam" id="PF09359"/>
    </source>
</evidence>
<keyword evidence="3" id="KW-1185">Reference proteome</keyword>
<dbReference type="InterPro" id="IPR042267">
    <property type="entry name" value="VTC_sf"/>
</dbReference>
<feature type="domain" description="VTC" evidence="1">
    <location>
        <begin position="7"/>
        <end position="226"/>
    </location>
</feature>
<proteinExistence type="predicted"/>
<protein>
    <submittedName>
        <fullName evidence="2">VTC domain-containing protein</fullName>
    </submittedName>
</protein>
<reference evidence="3" key="1">
    <citation type="journal article" date="2019" name="Int. J. Syst. Evol. Microbiol.">
        <title>The Global Catalogue of Microorganisms (GCM) 10K type strain sequencing project: providing services to taxonomists for standard genome sequencing and annotation.</title>
        <authorList>
            <consortium name="The Broad Institute Genomics Platform"/>
            <consortium name="The Broad Institute Genome Sequencing Center for Infectious Disease"/>
            <person name="Wu L."/>
            <person name="Ma J."/>
        </authorList>
    </citation>
    <scope>NUCLEOTIDE SEQUENCE [LARGE SCALE GENOMIC DNA]</scope>
    <source>
        <strain evidence="3">CGMCC 1.19032</strain>
    </source>
</reference>
<dbReference type="EMBL" id="JBHSGS010000007">
    <property type="protein sequence ID" value="MFC4718372.1"/>
    <property type="molecule type" value="Genomic_DNA"/>
</dbReference>
<organism evidence="2 3">
    <name type="scientific">Enterococcus lemanii</name>
    <dbReference type="NCBI Taxonomy" id="1159752"/>
    <lineage>
        <taxon>Bacteria</taxon>
        <taxon>Bacillati</taxon>
        <taxon>Bacillota</taxon>
        <taxon>Bacilli</taxon>
        <taxon>Lactobacillales</taxon>
        <taxon>Enterococcaceae</taxon>
        <taxon>Enterococcus</taxon>
    </lineage>
</organism>
<evidence type="ECO:0000313" key="3">
    <source>
        <dbReference type="Proteomes" id="UP001595969"/>
    </source>
</evidence>
<sequence>MKKYAFERRETKYIIPNERFADFLTDLAEHMEQDEYGRHLIQSLYYDTDNYQMIRHSMEKPVYKEKFRVRCYGLACADSLVFLELKKKIDRVVYKRRIAISYETYQTWLAGGAFPMDEKQPQISRELAWVFYQYPDLKPKVLISYERLSYFSKADAQFRVTFDQQISYQSEPFDLSTLNNRALVAPELGVLMEVKALGAYPLWFVELLNQYQLQKSSFSKYAQTYQRHLRKEGAFYDVSKCVS</sequence>
<dbReference type="CDD" id="cd07750">
    <property type="entry name" value="PolyPPase_VTC_like"/>
    <property type="match status" value="1"/>
</dbReference>
<evidence type="ECO:0000313" key="2">
    <source>
        <dbReference type="EMBL" id="MFC4718372.1"/>
    </source>
</evidence>